<comment type="caution">
    <text evidence="1">The sequence shown here is derived from an EMBL/GenBank/DDBJ whole genome shotgun (WGS) entry which is preliminary data.</text>
</comment>
<dbReference type="AlphaFoldDB" id="A0AAD9IID4"/>
<dbReference type="EMBL" id="JASFZW010000003">
    <property type="protein sequence ID" value="KAK2079069.1"/>
    <property type="molecule type" value="Genomic_DNA"/>
</dbReference>
<sequence length="241" mass="26529">MWSWNGARPAVNFEEESDAVPSAAAWSSLGPWWREAERHRDDPGFFYFDGASYSQGPLTLDPDYNPTVLLEHCLAWSSDHRVRVGVELTPGAAAPARAVTVVTERWLGVPGVWVEDRELHGRSLEAFGHWRRCGTRAEPVRGGASRNPGADDEEEPLRHYEALEEWVATSAGGLASEGALALLLPPQLLVQLEWGRAPAEELTLRTLWQPAQGVVLGMERHYRAGELEAVVCTTAIESGPD</sequence>
<accession>A0AAD9IID4</accession>
<name>A0AAD9IID4_PROWI</name>
<dbReference type="Proteomes" id="UP001255856">
    <property type="component" value="Unassembled WGS sequence"/>
</dbReference>
<gene>
    <name evidence="1" type="ORF">QBZ16_002759</name>
</gene>
<protein>
    <submittedName>
        <fullName evidence="1">Uncharacterized protein</fullName>
    </submittedName>
</protein>
<evidence type="ECO:0000313" key="2">
    <source>
        <dbReference type="Proteomes" id="UP001255856"/>
    </source>
</evidence>
<evidence type="ECO:0000313" key="1">
    <source>
        <dbReference type="EMBL" id="KAK2079069.1"/>
    </source>
</evidence>
<proteinExistence type="predicted"/>
<reference evidence="1" key="1">
    <citation type="submission" date="2021-01" db="EMBL/GenBank/DDBJ databases">
        <authorList>
            <person name="Eckstrom K.M.E."/>
        </authorList>
    </citation>
    <scope>NUCLEOTIDE SEQUENCE</scope>
    <source>
        <strain evidence="1">UVCC 0001</strain>
    </source>
</reference>
<keyword evidence="2" id="KW-1185">Reference proteome</keyword>
<organism evidence="1 2">
    <name type="scientific">Prototheca wickerhamii</name>
    <dbReference type="NCBI Taxonomy" id="3111"/>
    <lineage>
        <taxon>Eukaryota</taxon>
        <taxon>Viridiplantae</taxon>
        <taxon>Chlorophyta</taxon>
        <taxon>core chlorophytes</taxon>
        <taxon>Trebouxiophyceae</taxon>
        <taxon>Chlorellales</taxon>
        <taxon>Chlorellaceae</taxon>
        <taxon>Prototheca</taxon>
    </lineage>
</organism>